<evidence type="ECO:0000256" key="7">
    <source>
        <dbReference type="ARBA" id="ARBA00022630"/>
    </source>
</evidence>
<dbReference type="SUPFAM" id="SSF56176">
    <property type="entry name" value="FAD-binding/transporter-associated domain-like"/>
    <property type="match status" value="1"/>
</dbReference>
<dbReference type="NCBIfam" id="TIGR00179">
    <property type="entry name" value="murB"/>
    <property type="match status" value="1"/>
</dbReference>
<dbReference type="GO" id="GO:0051301">
    <property type="term" value="P:cell division"/>
    <property type="evidence" value="ECO:0007669"/>
    <property type="project" value="UniProtKB-KW"/>
</dbReference>
<comment type="similarity">
    <text evidence="16">Belongs to the MurB family.</text>
</comment>
<comment type="pathway">
    <text evidence="4 16">Cell wall biogenesis; peptidoglycan biosynthesis.</text>
</comment>
<evidence type="ECO:0000313" key="19">
    <source>
        <dbReference type="Proteomes" id="UP000824145"/>
    </source>
</evidence>
<dbReference type="Proteomes" id="UP000824145">
    <property type="component" value="Unassembled WGS sequence"/>
</dbReference>
<evidence type="ECO:0000256" key="12">
    <source>
        <dbReference type="ARBA" id="ARBA00023002"/>
    </source>
</evidence>
<dbReference type="InterPro" id="IPR036318">
    <property type="entry name" value="FAD-bd_PCMH-like_sf"/>
</dbReference>
<keyword evidence="10 16" id="KW-0133">Cell shape</keyword>
<organism evidence="18 19">
    <name type="scientific">Candidatus Caccalectryoclostridium excrementigallinarum</name>
    <dbReference type="NCBI Taxonomy" id="2840710"/>
    <lineage>
        <taxon>Bacteria</taxon>
        <taxon>Bacillati</taxon>
        <taxon>Bacillota</taxon>
        <taxon>Clostridia</taxon>
        <taxon>Christensenellales</taxon>
        <taxon>Christensenellaceae</taxon>
        <taxon>Christensenellaceae incertae sedis</taxon>
        <taxon>Candidatus Caccalectryoclostridium</taxon>
    </lineage>
</organism>
<keyword evidence="12 16" id="KW-0560">Oxidoreductase</keyword>
<dbReference type="GO" id="GO:0008360">
    <property type="term" value="P:regulation of cell shape"/>
    <property type="evidence" value="ECO:0007669"/>
    <property type="project" value="UniProtKB-KW"/>
</dbReference>
<dbReference type="InterPro" id="IPR036635">
    <property type="entry name" value="MurB_C_sf"/>
</dbReference>
<dbReference type="InterPro" id="IPR016169">
    <property type="entry name" value="FAD-bd_PCMH_sub2"/>
</dbReference>
<feature type="domain" description="UDP-N-acetylenolpyruvoylglucosamine reductase C-terminal" evidence="17">
    <location>
        <begin position="186"/>
        <end position="283"/>
    </location>
</feature>
<proteinExistence type="inferred from homology"/>
<accession>A0A9D1MLT4</accession>
<keyword evidence="11 16" id="KW-0573">Peptidoglycan synthesis</keyword>
<comment type="function">
    <text evidence="2 16">Cell wall formation.</text>
</comment>
<evidence type="ECO:0000256" key="1">
    <source>
        <dbReference type="ARBA" id="ARBA00001974"/>
    </source>
</evidence>
<comment type="catalytic activity">
    <reaction evidence="15 16">
        <text>UDP-N-acetyl-alpha-D-muramate + NADP(+) = UDP-N-acetyl-3-O-(1-carboxyvinyl)-alpha-D-glucosamine + NADPH + H(+)</text>
        <dbReference type="Rhea" id="RHEA:12248"/>
        <dbReference type="ChEBI" id="CHEBI:15378"/>
        <dbReference type="ChEBI" id="CHEBI:57783"/>
        <dbReference type="ChEBI" id="CHEBI:58349"/>
        <dbReference type="ChEBI" id="CHEBI:68483"/>
        <dbReference type="ChEBI" id="CHEBI:70757"/>
        <dbReference type="EC" id="1.3.1.98"/>
    </reaction>
</comment>
<evidence type="ECO:0000313" key="18">
    <source>
        <dbReference type="EMBL" id="HIU62642.1"/>
    </source>
</evidence>
<gene>
    <name evidence="16 18" type="primary">murB</name>
    <name evidence="18" type="ORF">IAB07_02600</name>
</gene>
<keyword evidence="13 16" id="KW-0131">Cell cycle</keyword>
<evidence type="ECO:0000256" key="13">
    <source>
        <dbReference type="ARBA" id="ARBA00023306"/>
    </source>
</evidence>
<keyword evidence="5 16" id="KW-0963">Cytoplasm</keyword>
<evidence type="ECO:0000256" key="9">
    <source>
        <dbReference type="ARBA" id="ARBA00022857"/>
    </source>
</evidence>
<dbReference type="GO" id="GO:0071555">
    <property type="term" value="P:cell wall organization"/>
    <property type="evidence" value="ECO:0007669"/>
    <property type="project" value="UniProtKB-KW"/>
</dbReference>
<evidence type="ECO:0000256" key="6">
    <source>
        <dbReference type="ARBA" id="ARBA00022618"/>
    </source>
</evidence>
<sequence>MEREEYLQKCGCDVCRGRLMRCAYGSSFTVGTAVMPRDHYAALQAEKLCRDAPVLGGASNTLPLKEIPLAIVTEHFRGIIPGGAELYVYGGQSLHSVCAFAAAAGLSGIEELCGIPGSIGGAAAGNSGCFGRELSDVLVYADVGSGGRAERVYAKDAGFSYRKSALKEKGLILGVMLRLTPSDPEKIRKSMELWQKARAASQPGRPSLGSTFKKVGALSAAEYIEKAGFKGAREGGAQVSPKHAGFIVNTGGGSAEDYFVLAEKVRAGVEKSAGVLLDYEIEILK</sequence>
<dbReference type="PANTHER" id="PTHR21071">
    <property type="entry name" value="UDP-N-ACETYLENOLPYRUVOYLGLUCOSAMINE REDUCTASE"/>
    <property type="match status" value="1"/>
</dbReference>
<evidence type="ECO:0000256" key="14">
    <source>
        <dbReference type="ARBA" id="ARBA00023316"/>
    </source>
</evidence>
<keyword evidence="14 16" id="KW-0961">Cell wall biogenesis/degradation</keyword>
<evidence type="ECO:0000256" key="10">
    <source>
        <dbReference type="ARBA" id="ARBA00022960"/>
    </source>
</evidence>
<evidence type="ECO:0000256" key="3">
    <source>
        <dbReference type="ARBA" id="ARBA00004496"/>
    </source>
</evidence>
<dbReference type="GO" id="GO:0008762">
    <property type="term" value="F:UDP-N-acetylmuramate dehydrogenase activity"/>
    <property type="evidence" value="ECO:0007669"/>
    <property type="project" value="UniProtKB-UniRule"/>
</dbReference>
<keyword evidence="7 16" id="KW-0285">Flavoprotein</keyword>
<dbReference type="PANTHER" id="PTHR21071:SF4">
    <property type="entry name" value="UDP-N-ACETYLENOLPYRUVOYLGLUCOSAMINE REDUCTASE"/>
    <property type="match status" value="1"/>
</dbReference>
<comment type="cofactor">
    <cofactor evidence="1 16">
        <name>FAD</name>
        <dbReference type="ChEBI" id="CHEBI:57692"/>
    </cofactor>
</comment>
<evidence type="ECO:0000256" key="11">
    <source>
        <dbReference type="ARBA" id="ARBA00022984"/>
    </source>
</evidence>
<dbReference type="GO" id="GO:0005829">
    <property type="term" value="C:cytosol"/>
    <property type="evidence" value="ECO:0007669"/>
    <property type="project" value="TreeGrafter"/>
</dbReference>
<dbReference type="GO" id="GO:0009252">
    <property type="term" value="P:peptidoglycan biosynthetic process"/>
    <property type="evidence" value="ECO:0007669"/>
    <property type="project" value="UniProtKB-UniRule"/>
</dbReference>
<dbReference type="InterPro" id="IPR011601">
    <property type="entry name" value="MurB_C"/>
</dbReference>
<dbReference type="EC" id="1.3.1.98" evidence="16"/>
<feature type="active site" evidence="16">
    <location>
        <position position="280"/>
    </location>
</feature>
<comment type="subcellular location">
    <subcellularLocation>
        <location evidence="3 16">Cytoplasm</location>
    </subcellularLocation>
</comment>
<feature type="active site" description="Proton donor" evidence="16">
    <location>
        <position position="210"/>
    </location>
</feature>
<evidence type="ECO:0000256" key="2">
    <source>
        <dbReference type="ARBA" id="ARBA00003921"/>
    </source>
</evidence>
<dbReference type="AlphaFoldDB" id="A0A9D1MLT4"/>
<evidence type="ECO:0000259" key="17">
    <source>
        <dbReference type="Pfam" id="PF02873"/>
    </source>
</evidence>
<keyword evidence="8 16" id="KW-0274">FAD</keyword>
<reference evidence="18" key="1">
    <citation type="submission" date="2020-10" db="EMBL/GenBank/DDBJ databases">
        <authorList>
            <person name="Gilroy R."/>
        </authorList>
    </citation>
    <scope>NUCLEOTIDE SEQUENCE</scope>
    <source>
        <strain evidence="18">9366</strain>
    </source>
</reference>
<evidence type="ECO:0000256" key="15">
    <source>
        <dbReference type="ARBA" id="ARBA00048914"/>
    </source>
</evidence>
<dbReference type="SUPFAM" id="SSF56194">
    <property type="entry name" value="Uridine diphospho-N-Acetylenolpyruvylglucosamine reductase, MurB, C-terminal domain"/>
    <property type="match status" value="1"/>
</dbReference>
<reference evidence="18" key="2">
    <citation type="journal article" date="2021" name="PeerJ">
        <title>Extensive microbial diversity within the chicken gut microbiome revealed by metagenomics and culture.</title>
        <authorList>
            <person name="Gilroy R."/>
            <person name="Ravi A."/>
            <person name="Getino M."/>
            <person name="Pursley I."/>
            <person name="Horton D.L."/>
            <person name="Alikhan N.F."/>
            <person name="Baker D."/>
            <person name="Gharbi K."/>
            <person name="Hall N."/>
            <person name="Watson M."/>
            <person name="Adriaenssens E.M."/>
            <person name="Foster-Nyarko E."/>
            <person name="Jarju S."/>
            <person name="Secka A."/>
            <person name="Antonio M."/>
            <person name="Oren A."/>
            <person name="Chaudhuri R.R."/>
            <person name="La Ragione R."/>
            <person name="Hildebrand F."/>
            <person name="Pallen M.J."/>
        </authorList>
    </citation>
    <scope>NUCLEOTIDE SEQUENCE</scope>
    <source>
        <strain evidence="18">9366</strain>
    </source>
</reference>
<evidence type="ECO:0000256" key="4">
    <source>
        <dbReference type="ARBA" id="ARBA00004752"/>
    </source>
</evidence>
<dbReference type="GO" id="GO:0050660">
    <property type="term" value="F:flavin adenine dinucleotide binding"/>
    <property type="evidence" value="ECO:0007669"/>
    <property type="project" value="InterPro"/>
</dbReference>
<feature type="active site" evidence="16">
    <location>
        <position position="162"/>
    </location>
</feature>
<dbReference type="Pfam" id="PF02873">
    <property type="entry name" value="MurB_C"/>
    <property type="match status" value="1"/>
</dbReference>
<evidence type="ECO:0000256" key="8">
    <source>
        <dbReference type="ARBA" id="ARBA00022827"/>
    </source>
</evidence>
<name>A0A9D1MLT4_9FIRM</name>
<evidence type="ECO:0000256" key="5">
    <source>
        <dbReference type="ARBA" id="ARBA00022490"/>
    </source>
</evidence>
<dbReference type="HAMAP" id="MF_00037">
    <property type="entry name" value="MurB"/>
    <property type="match status" value="1"/>
</dbReference>
<dbReference type="Gene3D" id="3.90.78.10">
    <property type="entry name" value="UDP-N-acetylenolpyruvoylglucosamine reductase, C-terminal domain"/>
    <property type="match status" value="1"/>
</dbReference>
<dbReference type="EMBL" id="DVNJ01000015">
    <property type="protein sequence ID" value="HIU62642.1"/>
    <property type="molecule type" value="Genomic_DNA"/>
</dbReference>
<dbReference type="Gene3D" id="3.30.465.10">
    <property type="match status" value="1"/>
</dbReference>
<keyword evidence="6 16" id="KW-0132">Cell division</keyword>
<keyword evidence="9 16" id="KW-0521">NADP</keyword>
<comment type="caution">
    <text evidence="18">The sequence shown here is derived from an EMBL/GenBank/DDBJ whole genome shotgun (WGS) entry which is preliminary data.</text>
</comment>
<evidence type="ECO:0000256" key="16">
    <source>
        <dbReference type="HAMAP-Rule" id="MF_00037"/>
    </source>
</evidence>
<protein>
    <recommendedName>
        <fullName evidence="16">UDP-N-acetylenolpyruvoylglucosamine reductase</fullName>
        <ecNumber evidence="16">1.3.1.98</ecNumber>
    </recommendedName>
    <alternativeName>
        <fullName evidence="16">UDP-N-acetylmuramate dehydrogenase</fullName>
    </alternativeName>
</protein>
<dbReference type="InterPro" id="IPR003170">
    <property type="entry name" value="MurB"/>
</dbReference>